<dbReference type="PROSITE" id="PS01285">
    <property type="entry name" value="FA58C_1"/>
    <property type="match status" value="1"/>
</dbReference>
<dbReference type="GO" id="GO:0005524">
    <property type="term" value="F:ATP binding"/>
    <property type="evidence" value="ECO:0007669"/>
    <property type="project" value="InterPro"/>
</dbReference>
<name>A0A6S7G9C2_PARCT</name>
<dbReference type="GO" id="GO:0001653">
    <property type="term" value="F:peptide receptor activity"/>
    <property type="evidence" value="ECO:0007669"/>
    <property type="project" value="TreeGrafter"/>
</dbReference>
<dbReference type="InterPro" id="IPR043159">
    <property type="entry name" value="Lectin_gal-bd_sf"/>
</dbReference>
<dbReference type="Gene3D" id="1.10.510.10">
    <property type="entry name" value="Transferase(Phosphotransferase) domain 1"/>
    <property type="match status" value="1"/>
</dbReference>
<dbReference type="InterPro" id="IPR050401">
    <property type="entry name" value="Cyclic_nucleotide_synthase"/>
</dbReference>
<dbReference type="InterPro" id="IPR001054">
    <property type="entry name" value="A/G_cyclase"/>
</dbReference>
<dbReference type="SUPFAM" id="SSF49785">
    <property type="entry name" value="Galactose-binding domain-like"/>
    <property type="match status" value="1"/>
</dbReference>
<dbReference type="SMART" id="SM00044">
    <property type="entry name" value="CYCc"/>
    <property type="match status" value="1"/>
</dbReference>
<dbReference type="GO" id="GO:0007168">
    <property type="term" value="P:receptor guanylyl cyclase signaling pathway"/>
    <property type="evidence" value="ECO:0007669"/>
    <property type="project" value="TreeGrafter"/>
</dbReference>
<dbReference type="Pfam" id="PF00211">
    <property type="entry name" value="Guanylate_cyc"/>
    <property type="match status" value="1"/>
</dbReference>
<dbReference type="InterPro" id="IPR001245">
    <property type="entry name" value="Ser-Thr/Tyr_kinase_cat_dom"/>
</dbReference>
<comment type="similarity">
    <text evidence="15">Belongs to the adenylyl cyclase class-4/guanylyl cyclase family.</text>
</comment>
<evidence type="ECO:0000256" key="4">
    <source>
        <dbReference type="ARBA" id="ARBA00022729"/>
    </source>
</evidence>
<keyword evidence="9" id="KW-1015">Disulfide bond</keyword>
<gene>
    <name evidence="17" type="ORF">PACLA_8A049902</name>
</gene>
<keyword evidence="12 15" id="KW-0456">Lyase</keyword>
<dbReference type="AlphaFoldDB" id="A0A6S7G9C2"/>
<organism evidence="17 18">
    <name type="scientific">Paramuricea clavata</name>
    <name type="common">Red gorgonian</name>
    <name type="synonym">Violescent sea-whip</name>
    <dbReference type="NCBI Taxonomy" id="317549"/>
    <lineage>
        <taxon>Eukaryota</taxon>
        <taxon>Metazoa</taxon>
        <taxon>Cnidaria</taxon>
        <taxon>Anthozoa</taxon>
        <taxon>Octocorallia</taxon>
        <taxon>Malacalcyonacea</taxon>
        <taxon>Plexauridae</taxon>
        <taxon>Paramuricea</taxon>
    </lineage>
</organism>
<dbReference type="InterPro" id="IPR029787">
    <property type="entry name" value="Nucleotide_cyclase"/>
</dbReference>
<dbReference type="InterPro" id="IPR008979">
    <property type="entry name" value="Galactose-bd-like_sf"/>
</dbReference>
<dbReference type="PROSITE" id="PS50011">
    <property type="entry name" value="PROTEIN_KINASE_DOM"/>
    <property type="match status" value="1"/>
</dbReference>
<dbReference type="CDD" id="cd22823">
    <property type="entry name" value="Gal_Rha_Lectin"/>
    <property type="match status" value="1"/>
</dbReference>
<dbReference type="PANTHER" id="PTHR11920">
    <property type="entry name" value="GUANYLYL CYCLASE"/>
    <property type="match status" value="1"/>
</dbReference>
<dbReference type="SUPFAM" id="SSF55073">
    <property type="entry name" value="Nucleotide cyclase"/>
    <property type="match status" value="1"/>
</dbReference>
<dbReference type="Pfam" id="PF07714">
    <property type="entry name" value="PK_Tyr_Ser-Thr"/>
    <property type="match status" value="1"/>
</dbReference>
<evidence type="ECO:0000256" key="1">
    <source>
        <dbReference type="ARBA" id="ARBA00004479"/>
    </source>
</evidence>
<keyword evidence="13 16" id="KW-0141">cGMP biosynthesis</keyword>
<reference evidence="17" key="1">
    <citation type="submission" date="2020-04" db="EMBL/GenBank/DDBJ databases">
        <authorList>
            <person name="Alioto T."/>
            <person name="Alioto T."/>
            <person name="Gomez Garrido J."/>
        </authorList>
    </citation>
    <scope>NUCLEOTIDE SEQUENCE</scope>
    <source>
        <strain evidence="17">A484AB</strain>
    </source>
</reference>
<evidence type="ECO:0000256" key="6">
    <source>
        <dbReference type="ARBA" id="ARBA00022989"/>
    </source>
</evidence>
<dbReference type="Gene3D" id="3.30.70.1230">
    <property type="entry name" value="Nucleotide cyclase"/>
    <property type="match status" value="1"/>
</dbReference>
<evidence type="ECO:0000256" key="13">
    <source>
        <dbReference type="ARBA" id="ARBA00023293"/>
    </source>
</evidence>
<dbReference type="Pfam" id="PF00431">
    <property type="entry name" value="CUB"/>
    <property type="match status" value="1"/>
</dbReference>
<dbReference type="SMART" id="SM00042">
    <property type="entry name" value="CUB"/>
    <property type="match status" value="1"/>
</dbReference>
<evidence type="ECO:0000313" key="17">
    <source>
        <dbReference type="EMBL" id="CAB3985739.1"/>
    </source>
</evidence>
<keyword evidence="8" id="KW-0472">Membrane</keyword>
<comment type="catalytic activity">
    <reaction evidence="16">
        <text>GTP = 3',5'-cyclic GMP + diphosphate</text>
        <dbReference type="Rhea" id="RHEA:13665"/>
        <dbReference type="ChEBI" id="CHEBI:33019"/>
        <dbReference type="ChEBI" id="CHEBI:37565"/>
        <dbReference type="ChEBI" id="CHEBI:57746"/>
        <dbReference type="EC" id="4.6.1.2"/>
    </reaction>
</comment>
<evidence type="ECO:0000256" key="14">
    <source>
        <dbReference type="PROSITE-ProRule" id="PRU00059"/>
    </source>
</evidence>
<evidence type="ECO:0000256" key="15">
    <source>
        <dbReference type="RuleBase" id="RU000405"/>
    </source>
</evidence>
<accession>A0A6S7G9C2</accession>
<dbReference type="InterPro" id="IPR000421">
    <property type="entry name" value="FA58C"/>
</dbReference>
<evidence type="ECO:0000256" key="9">
    <source>
        <dbReference type="ARBA" id="ARBA00023157"/>
    </source>
</evidence>
<dbReference type="GO" id="GO:0004672">
    <property type="term" value="F:protein kinase activity"/>
    <property type="evidence" value="ECO:0007669"/>
    <property type="project" value="InterPro"/>
</dbReference>
<dbReference type="InterPro" id="IPR000719">
    <property type="entry name" value="Prot_kinase_dom"/>
</dbReference>
<dbReference type="FunFam" id="3.30.70.1230:FF:000004">
    <property type="entry name" value="Guanylate cyclase"/>
    <property type="match status" value="1"/>
</dbReference>
<keyword evidence="7" id="KW-0342">GTP-binding</keyword>
<dbReference type="GO" id="GO:0035556">
    <property type="term" value="P:intracellular signal transduction"/>
    <property type="evidence" value="ECO:0007669"/>
    <property type="project" value="InterPro"/>
</dbReference>
<dbReference type="PROSITE" id="PS00452">
    <property type="entry name" value="GUANYLATE_CYCLASE_1"/>
    <property type="match status" value="1"/>
</dbReference>
<dbReference type="InterPro" id="IPR000859">
    <property type="entry name" value="CUB_dom"/>
</dbReference>
<dbReference type="EMBL" id="CACRXK020000914">
    <property type="protein sequence ID" value="CAB3985739.1"/>
    <property type="molecule type" value="Genomic_DNA"/>
</dbReference>
<keyword evidence="3" id="KW-0812">Transmembrane</keyword>
<proteinExistence type="inferred from homology"/>
<dbReference type="EC" id="4.6.1.2" evidence="2 16"/>
<dbReference type="GO" id="GO:0005525">
    <property type="term" value="F:GTP binding"/>
    <property type="evidence" value="ECO:0007669"/>
    <property type="project" value="UniProtKB-KW"/>
</dbReference>
<dbReference type="PROSITE" id="PS50125">
    <property type="entry name" value="GUANYLATE_CYCLASE_2"/>
    <property type="match status" value="1"/>
</dbReference>
<dbReference type="Pfam" id="PF00754">
    <property type="entry name" value="F5_F8_type_C"/>
    <property type="match status" value="1"/>
</dbReference>
<dbReference type="Gene3D" id="2.60.120.290">
    <property type="entry name" value="Spermadhesin, CUB domain"/>
    <property type="match status" value="1"/>
</dbReference>
<dbReference type="SMART" id="SM00231">
    <property type="entry name" value="FA58C"/>
    <property type="match status" value="1"/>
</dbReference>
<evidence type="ECO:0000256" key="12">
    <source>
        <dbReference type="ARBA" id="ARBA00023239"/>
    </source>
</evidence>
<dbReference type="OrthoDB" id="1890790at2759"/>
<dbReference type="GO" id="GO:0005886">
    <property type="term" value="C:plasma membrane"/>
    <property type="evidence" value="ECO:0007669"/>
    <property type="project" value="TreeGrafter"/>
</dbReference>
<keyword evidence="10 17" id="KW-0675">Receptor</keyword>
<evidence type="ECO:0000256" key="2">
    <source>
        <dbReference type="ARBA" id="ARBA00012202"/>
    </source>
</evidence>
<evidence type="ECO:0000313" key="18">
    <source>
        <dbReference type="Proteomes" id="UP001152795"/>
    </source>
</evidence>
<evidence type="ECO:0000256" key="3">
    <source>
        <dbReference type="ARBA" id="ARBA00022692"/>
    </source>
</evidence>
<feature type="non-terminal residue" evidence="17">
    <location>
        <position position="1"/>
    </location>
</feature>
<comment type="caution">
    <text evidence="17">The sequence shown here is derived from an EMBL/GenBank/DDBJ whole genome shotgun (WGS) entry which is preliminary data.</text>
</comment>
<dbReference type="Gene3D" id="2.60.120.740">
    <property type="match status" value="1"/>
</dbReference>
<dbReference type="Gene3D" id="6.10.250.780">
    <property type="match status" value="1"/>
</dbReference>
<comment type="caution">
    <text evidence="14">Lacks conserved residue(s) required for the propagation of feature annotation.</text>
</comment>
<dbReference type="PROSITE" id="PS50022">
    <property type="entry name" value="FA58C_3"/>
    <property type="match status" value="1"/>
</dbReference>
<keyword evidence="4" id="KW-0732">Signal</keyword>
<sequence>MGGHEFFVNNNAIPEECSEIMSMTSFSAVRSTSGSYKGDRVFVKVLPRIVDISKPMQRELRMLRHIHHENLNPFIGLGCENSYIWILMQLGSKGTLEEVLANPDITLDHRFILSLVYDIAKGMTFLHSTDIRSHGNLKSSNCVVDNRWVLKITDYGIPDIRSRQARYMGPDNEDKKFRDLLWKAPELLRETDPPPCGTRKGDVYSFSIVLEEFHTLKSPYSNSDISARNIVDRVVDGELPPYRPVVIHPIENAERLLALMKECWRENPDKRPSFQEIKYEVESAMTKCGLKTDICDNMIILLENYSNELEYVVSQRTRQLKDEQQKTDALLDRMLPRSVAEQLKRGENVQAESFASVTVYFSDIVQFTALCAESTPMEVVDMLNDLYLLFDDIIMDYSVYKVETIGDAYMVVSGLPMRNGKLHASEISCMALEILENVKKFKIGHKPEHELQIRIGIHTGPVVAGVVGMTMPRYCLFGDTVNTASRMESNGKGLQIHMSGSTKEILDELGGFHIKQREGEVYLKGKGRLGCDIPLSKADKGLTFDASSYAPDREPYRAQMDERKAWCAKKGVKFYDYLQVNLSNLRHISAIELQGAEWSFMEHYVRTFLISYSIDGTKWKFYKSKTASRSSQIFTGNSDASDRRLNEIHPAFVAKYVRIFPLSFKNKMCMKVEVYGCNETVDCTHVIKLGEDQRVTIKTPSYPLPYRNDAHCNWLVYLPKPEIPVSIVAIDFDVGGSALDEISCANDVVKVYRNLHPFSKYLIGAYCNNSKNVMPREVKRPTDSLRISFTGGDNHIAGHRGFSLLLWASQEDYKTAKACWNSTITLDCSDAEQDIEVISAFYGRRPNSPVCRVEKNGTNGTTVNATFYKDSCKAPDVLPKLQTICDYRNVCKIVINDENFPHGCTSGDPLEMFVVYQCNVTKPLTTTTVPPTTTTAPPTTRATTTKPVETTKETTTSEPHAATKIIAQPSKDDGQSIIMIAAVAGGVFILIMIVIAIITCICCRKRNNEKAELGKKGVVPSERISELDMEPVRYSEAEPKRYSPLHDAHRGMSENPLYQSVHCIATHLRTNF</sequence>
<dbReference type="CDD" id="cd00057">
    <property type="entry name" value="FA58C"/>
    <property type="match status" value="1"/>
</dbReference>
<dbReference type="InterPro" id="IPR035914">
    <property type="entry name" value="Sperma_CUB_dom_sf"/>
</dbReference>
<dbReference type="PANTHER" id="PTHR11920:SF335">
    <property type="entry name" value="GUANYLATE CYCLASE"/>
    <property type="match status" value="1"/>
</dbReference>
<dbReference type="GO" id="GO:0004016">
    <property type="term" value="F:adenylate cyclase activity"/>
    <property type="evidence" value="ECO:0007669"/>
    <property type="project" value="TreeGrafter"/>
</dbReference>
<protein>
    <recommendedName>
        <fullName evidence="2 16">Guanylate cyclase</fullName>
        <ecNumber evidence="2 16">4.6.1.2</ecNumber>
    </recommendedName>
</protein>
<keyword evidence="18" id="KW-1185">Reference proteome</keyword>
<evidence type="ECO:0000256" key="10">
    <source>
        <dbReference type="ARBA" id="ARBA00023170"/>
    </source>
</evidence>
<dbReference type="SUPFAM" id="SSF49854">
    <property type="entry name" value="Spermadhesin, CUB domain"/>
    <property type="match status" value="1"/>
</dbReference>
<evidence type="ECO:0000256" key="11">
    <source>
        <dbReference type="ARBA" id="ARBA00023180"/>
    </source>
</evidence>
<dbReference type="InterPro" id="IPR011009">
    <property type="entry name" value="Kinase-like_dom_sf"/>
</dbReference>
<evidence type="ECO:0000256" key="5">
    <source>
        <dbReference type="ARBA" id="ARBA00022741"/>
    </source>
</evidence>
<keyword evidence="11" id="KW-0325">Glycoprotein</keyword>
<dbReference type="Gene3D" id="2.60.120.260">
    <property type="entry name" value="Galactose-binding domain-like"/>
    <property type="match status" value="1"/>
</dbReference>
<dbReference type="PROSITE" id="PS01180">
    <property type="entry name" value="CUB"/>
    <property type="match status" value="1"/>
</dbReference>
<keyword evidence="6" id="KW-1133">Transmembrane helix</keyword>
<comment type="subcellular location">
    <subcellularLocation>
        <location evidence="1">Membrane</location>
        <topology evidence="1">Single-pass type I membrane protein</topology>
    </subcellularLocation>
</comment>
<dbReference type="GO" id="GO:0004383">
    <property type="term" value="F:guanylate cyclase activity"/>
    <property type="evidence" value="ECO:0007669"/>
    <property type="project" value="UniProtKB-EC"/>
</dbReference>
<dbReference type="Proteomes" id="UP001152795">
    <property type="component" value="Unassembled WGS sequence"/>
</dbReference>
<dbReference type="SUPFAM" id="SSF56112">
    <property type="entry name" value="Protein kinase-like (PK-like)"/>
    <property type="match status" value="1"/>
</dbReference>
<dbReference type="CDD" id="cd07302">
    <property type="entry name" value="CHD"/>
    <property type="match status" value="1"/>
</dbReference>
<keyword evidence="5" id="KW-0547">Nucleotide-binding</keyword>
<evidence type="ECO:0000256" key="8">
    <source>
        <dbReference type="ARBA" id="ARBA00023136"/>
    </source>
</evidence>
<evidence type="ECO:0000256" key="16">
    <source>
        <dbReference type="RuleBase" id="RU003431"/>
    </source>
</evidence>
<dbReference type="CDD" id="cd00041">
    <property type="entry name" value="CUB"/>
    <property type="match status" value="1"/>
</dbReference>
<dbReference type="InterPro" id="IPR018297">
    <property type="entry name" value="A/G_cyclase_CS"/>
</dbReference>
<evidence type="ECO:0000256" key="7">
    <source>
        <dbReference type="ARBA" id="ARBA00023134"/>
    </source>
</evidence>